<gene>
    <name evidence="1" type="primary">WBGene00204481</name>
</gene>
<proteinExistence type="predicted"/>
<accession>A0A2A6CTB4</accession>
<evidence type="ECO:0000313" key="2">
    <source>
        <dbReference type="Proteomes" id="UP000005239"/>
    </source>
</evidence>
<dbReference type="Proteomes" id="UP000005239">
    <property type="component" value="Unassembled WGS sequence"/>
</dbReference>
<reference evidence="2" key="1">
    <citation type="journal article" date="2008" name="Nat. Genet.">
        <title>The Pristionchus pacificus genome provides a unique perspective on nematode lifestyle and parasitism.</title>
        <authorList>
            <person name="Dieterich C."/>
            <person name="Clifton S.W."/>
            <person name="Schuster L.N."/>
            <person name="Chinwalla A."/>
            <person name="Delehaunty K."/>
            <person name="Dinkelacker I."/>
            <person name="Fulton L."/>
            <person name="Fulton R."/>
            <person name="Godfrey J."/>
            <person name="Minx P."/>
            <person name="Mitreva M."/>
            <person name="Roeseler W."/>
            <person name="Tian H."/>
            <person name="Witte H."/>
            <person name="Yang S.P."/>
            <person name="Wilson R.K."/>
            <person name="Sommer R.J."/>
        </authorList>
    </citation>
    <scope>NUCLEOTIDE SEQUENCE [LARGE SCALE GENOMIC DNA]</scope>
    <source>
        <strain evidence="2">PS312</strain>
    </source>
</reference>
<dbReference type="EnsemblMetazoa" id="PPA31616.1">
    <property type="protein sequence ID" value="PPA31616.1"/>
    <property type="gene ID" value="WBGene00204481"/>
</dbReference>
<keyword evidence="2" id="KW-1185">Reference proteome</keyword>
<accession>A0A8R1YKC6</accession>
<dbReference type="AlphaFoldDB" id="A0A2A6CTB4"/>
<sequence>MLCDLIDDLSQEHKDLVFNVFADYEISVPDKDLVKLAQIGVNRGFNSAIHSVNLDEDRAFAVKITNNK</sequence>
<name>A0A2A6CTB4_PRIPA</name>
<organism evidence="1 2">
    <name type="scientific">Pristionchus pacificus</name>
    <name type="common">Parasitic nematode worm</name>
    <dbReference type="NCBI Taxonomy" id="54126"/>
    <lineage>
        <taxon>Eukaryota</taxon>
        <taxon>Metazoa</taxon>
        <taxon>Ecdysozoa</taxon>
        <taxon>Nematoda</taxon>
        <taxon>Chromadorea</taxon>
        <taxon>Rhabditida</taxon>
        <taxon>Rhabditina</taxon>
        <taxon>Diplogasteromorpha</taxon>
        <taxon>Diplogasteroidea</taxon>
        <taxon>Neodiplogasteridae</taxon>
        <taxon>Pristionchus</taxon>
    </lineage>
</organism>
<reference evidence="1" key="2">
    <citation type="submission" date="2022-06" db="UniProtKB">
        <authorList>
            <consortium name="EnsemblMetazoa"/>
        </authorList>
    </citation>
    <scope>IDENTIFICATION</scope>
    <source>
        <strain evidence="1">PS312</strain>
    </source>
</reference>
<evidence type="ECO:0000313" key="1">
    <source>
        <dbReference type="EnsemblMetazoa" id="PPA31616.1"/>
    </source>
</evidence>
<protein>
    <submittedName>
        <fullName evidence="1">Uncharacterized protein</fullName>
    </submittedName>
</protein>